<dbReference type="Gene3D" id="3.40.630.30">
    <property type="match status" value="1"/>
</dbReference>
<keyword evidence="4" id="KW-1185">Reference proteome</keyword>
<dbReference type="InterPro" id="IPR016181">
    <property type="entry name" value="Acyl_CoA_acyltransferase"/>
</dbReference>
<dbReference type="PANTHER" id="PTHR13947">
    <property type="entry name" value="GNAT FAMILY N-ACETYLTRANSFERASE"/>
    <property type="match status" value="1"/>
</dbReference>
<evidence type="ECO:0000259" key="2">
    <source>
        <dbReference type="PROSITE" id="PS51186"/>
    </source>
</evidence>
<keyword evidence="1" id="KW-0808">Transferase</keyword>
<dbReference type="RefSeq" id="WP_231008141.1">
    <property type="nucleotide sequence ID" value="NZ_JAJNEC010000007.1"/>
</dbReference>
<comment type="caution">
    <text evidence="3">The sequence shown here is derived from an EMBL/GenBank/DDBJ whole genome shotgun (WGS) entry which is preliminary data.</text>
</comment>
<dbReference type="PANTHER" id="PTHR13947:SF37">
    <property type="entry name" value="LD18367P"/>
    <property type="match status" value="1"/>
</dbReference>
<dbReference type="SUPFAM" id="SSF55729">
    <property type="entry name" value="Acyl-CoA N-acyltransferases (Nat)"/>
    <property type="match status" value="1"/>
</dbReference>
<evidence type="ECO:0000256" key="1">
    <source>
        <dbReference type="ARBA" id="ARBA00022679"/>
    </source>
</evidence>
<dbReference type="EMBL" id="JAJNEC010000007">
    <property type="protein sequence ID" value="MCD2425605.1"/>
    <property type="molecule type" value="Genomic_DNA"/>
</dbReference>
<accession>A0ABS8PXI3</accession>
<evidence type="ECO:0000313" key="4">
    <source>
        <dbReference type="Proteomes" id="UP001199816"/>
    </source>
</evidence>
<organism evidence="3 4">
    <name type="scientific">Niabella pedocola</name>
    <dbReference type="NCBI Taxonomy" id="1752077"/>
    <lineage>
        <taxon>Bacteria</taxon>
        <taxon>Pseudomonadati</taxon>
        <taxon>Bacteroidota</taxon>
        <taxon>Chitinophagia</taxon>
        <taxon>Chitinophagales</taxon>
        <taxon>Chitinophagaceae</taxon>
        <taxon>Niabella</taxon>
    </lineage>
</organism>
<dbReference type="InterPro" id="IPR000182">
    <property type="entry name" value="GNAT_dom"/>
</dbReference>
<reference evidence="3 4" key="1">
    <citation type="submission" date="2021-11" db="EMBL/GenBank/DDBJ databases">
        <title>Genomic of Niabella pedocola.</title>
        <authorList>
            <person name="Wu T."/>
        </authorList>
    </citation>
    <scope>NUCLEOTIDE SEQUENCE [LARGE SCALE GENOMIC DNA]</scope>
    <source>
        <strain evidence="3 4">JCM 31011</strain>
    </source>
</reference>
<name>A0ABS8PXI3_9BACT</name>
<proteinExistence type="predicted"/>
<evidence type="ECO:0000313" key="3">
    <source>
        <dbReference type="EMBL" id="MCD2425605.1"/>
    </source>
</evidence>
<protein>
    <submittedName>
        <fullName evidence="3">GNAT family N-acetyltransferase</fullName>
    </submittedName>
</protein>
<dbReference type="PROSITE" id="PS51186">
    <property type="entry name" value="GNAT"/>
    <property type="match status" value="1"/>
</dbReference>
<dbReference type="InterPro" id="IPR050769">
    <property type="entry name" value="NAT_camello-type"/>
</dbReference>
<dbReference type="CDD" id="cd04301">
    <property type="entry name" value="NAT_SF"/>
    <property type="match status" value="1"/>
</dbReference>
<sequence>MQQLRLIKLRSTDALPFGLLLLADETIAAIEKYIYASAVYVLMQSGETIGVAALYPLSADELEIKNIAVAASHQNKGFGSFLIRQLIELARTQQYKMLVVGTADTGLQQIRFYERNGFKKYALRKNFFIEHYPQPIFENGVQLKDMVLLRQPL</sequence>
<dbReference type="Proteomes" id="UP001199816">
    <property type="component" value="Unassembled WGS sequence"/>
</dbReference>
<feature type="domain" description="N-acetyltransferase" evidence="2">
    <location>
        <begin position="4"/>
        <end position="153"/>
    </location>
</feature>
<dbReference type="Pfam" id="PF00583">
    <property type="entry name" value="Acetyltransf_1"/>
    <property type="match status" value="1"/>
</dbReference>
<gene>
    <name evidence="3" type="ORF">LQ567_22670</name>
</gene>